<dbReference type="InterPro" id="IPR045312">
    <property type="entry name" value="PCBER-like"/>
</dbReference>
<dbReference type="AlphaFoldDB" id="A0A9W8QTZ4"/>
<dbReference type="InterPro" id="IPR008030">
    <property type="entry name" value="NmrA-like"/>
</dbReference>
<keyword evidence="1" id="KW-0521">NADP</keyword>
<dbReference type="PANTHER" id="PTHR47706">
    <property type="entry name" value="NMRA-LIKE FAMILY PROTEIN"/>
    <property type="match status" value="1"/>
</dbReference>
<comment type="caution">
    <text evidence="4">The sequence shown here is derived from an EMBL/GenBank/DDBJ whole genome shotgun (WGS) entry which is preliminary data.</text>
</comment>
<evidence type="ECO:0000313" key="4">
    <source>
        <dbReference type="EMBL" id="KAJ4176412.1"/>
    </source>
</evidence>
<dbReference type="InterPro" id="IPR036291">
    <property type="entry name" value="NAD(P)-bd_dom_sf"/>
</dbReference>
<dbReference type="GO" id="GO:0016491">
    <property type="term" value="F:oxidoreductase activity"/>
    <property type="evidence" value="ECO:0007669"/>
    <property type="project" value="UniProtKB-KW"/>
</dbReference>
<dbReference type="Gene3D" id="3.40.50.720">
    <property type="entry name" value="NAD(P)-binding Rossmann-like Domain"/>
    <property type="match status" value="1"/>
</dbReference>
<keyword evidence="5" id="KW-1185">Reference proteome</keyword>
<reference evidence="4" key="1">
    <citation type="submission" date="2022-09" db="EMBL/GenBank/DDBJ databases">
        <title>Fusarium specimens isolated from Avocado Roots.</title>
        <authorList>
            <person name="Stajich J."/>
            <person name="Roper C."/>
            <person name="Heimlech-Rivalta G."/>
        </authorList>
    </citation>
    <scope>NUCLEOTIDE SEQUENCE</scope>
    <source>
        <strain evidence="4">A02</strain>
    </source>
</reference>
<gene>
    <name evidence="4" type="ORF">NW755_014431</name>
</gene>
<evidence type="ECO:0000313" key="5">
    <source>
        <dbReference type="Proteomes" id="UP001152087"/>
    </source>
</evidence>
<dbReference type="Proteomes" id="UP001152087">
    <property type="component" value="Unassembled WGS sequence"/>
</dbReference>
<dbReference type="PANTHER" id="PTHR47706:SF1">
    <property type="entry name" value="CIPA-LIKE, PUTATIVE (AFU_ORTHOLOGUE AFUA_1G12460)-RELATED"/>
    <property type="match status" value="1"/>
</dbReference>
<dbReference type="CDD" id="cd05259">
    <property type="entry name" value="PCBER_SDR_a"/>
    <property type="match status" value="1"/>
</dbReference>
<proteinExistence type="predicted"/>
<accession>A0A9W8QTZ4</accession>
<feature type="domain" description="NmrA-like" evidence="3">
    <location>
        <begin position="6"/>
        <end position="150"/>
    </location>
</feature>
<dbReference type="SUPFAM" id="SSF51735">
    <property type="entry name" value="NAD(P)-binding Rossmann-fold domains"/>
    <property type="match status" value="1"/>
</dbReference>
<dbReference type="EMBL" id="JAOQAV010000192">
    <property type="protein sequence ID" value="KAJ4176412.1"/>
    <property type="molecule type" value="Genomic_DNA"/>
</dbReference>
<dbReference type="Pfam" id="PF05368">
    <property type="entry name" value="NmrA"/>
    <property type="match status" value="1"/>
</dbReference>
<evidence type="ECO:0000256" key="2">
    <source>
        <dbReference type="ARBA" id="ARBA00023002"/>
    </source>
</evidence>
<dbReference type="InterPro" id="IPR051609">
    <property type="entry name" value="NmrA/Isoflavone_reductase-like"/>
</dbReference>
<protein>
    <recommendedName>
        <fullName evidence="3">NmrA-like domain-containing protein</fullName>
    </recommendedName>
</protein>
<sequence>MDRVIKNVAIAGTSGNVGSHALQAIVEQGRFTVTVLARKQPAQVPAGVVVKIVDFDSVPSLTEALKNQDAFVDAVNTPDPSVPLRLIDAAVAAGVYRFILSEFSTDPDNAKVRALPPFLGKAKVYDYIRKLADGGKITWTAISNNAFLDWGLRTGFVNIDLVNEKVALMNGGMHPFPWTLLSSVGKAVAGVLVKPGETNNRVCHIYNFQKSQMEMAELAKQALGDEGWQTERLDMDVVFAKALSDLKSGKVDFQVIGDMIRYAITTPSLASPLDKDDNELLGVPALGDDDIKQVIKEIAAETR</sequence>
<evidence type="ECO:0000256" key="1">
    <source>
        <dbReference type="ARBA" id="ARBA00022857"/>
    </source>
</evidence>
<name>A0A9W8QTZ4_9HYPO</name>
<organism evidence="4 5">
    <name type="scientific">Fusarium falciforme</name>
    <dbReference type="NCBI Taxonomy" id="195108"/>
    <lineage>
        <taxon>Eukaryota</taxon>
        <taxon>Fungi</taxon>
        <taxon>Dikarya</taxon>
        <taxon>Ascomycota</taxon>
        <taxon>Pezizomycotina</taxon>
        <taxon>Sordariomycetes</taxon>
        <taxon>Hypocreomycetidae</taxon>
        <taxon>Hypocreales</taxon>
        <taxon>Nectriaceae</taxon>
        <taxon>Fusarium</taxon>
        <taxon>Fusarium solani species complex</taxon>
    </lineage>
</organism>
<evidence type="ECO:0000259" key="3">
    <source>
        <dbReference type="Pfam" id="PF05368"/>
    </source>
</evidence>
<keyword evidence="2" id="KW-0560">Oxidoreductase</keyword>